<evidence type="ECO:0000256" key="3">
    <source>
        <dbReference type="SAM" id="Phobius"/>
    </source>
</evidence>
<organism evidence="4 5">
    <name type="scientific">Molossus molossus</name>
    <name type="common">Pallas' mastiff bat</name>
    <name type="synonym">Vespertilio molossus</name>
    <dbReference type="NCBI Taxonomy" id="27622"/>
    <lineage>
        <taxon>Eukaryota</taxon>
        <taxon>Metazoa</taxon>
        <taxon>Chordata</taxon>
        <taxon>Craniata</taxon>
        <taxon>Vertebrata</taxon>
        <taxon>Euteleostomi</taxon>
        <taxon>Mammalia</taxon>
        <taxon>Eutheria</taxon>
        <taxon>Laurasiatheria</taxon>
        <taxon>Chiroptera</taxon>
        <taxon>Yangochiroptera</taxon>
        <taxon>Molossidae</taxon>
        <taxon>Molossus</taxon>
    </lineage>
</organism>
<keyword evidence="2" id="KW-0732">Signal</keyword>
<evidence type="ECO:0000256" key="2">
    <source>
        <dbReference type="ARBA" id="ARBA00022729"/>
    </source>
</evidence>
<dbReference type="PANTHER" id="PTHR36470:SF1">
    <property type="entry name" value="IZUMO SPERM-EGG FUSION PROTEIN 3"/>
    <property type="match status" value="1"/>
</dbReference>
<evidence type="ECO:0000313" key="5">
    <source>
        <dbReference type="Proteomes" id="UP000550707"/>
    </source>
</evidence>
<dbReference type="InterPro" id="IPR029389">
    <property type="entry name" value="IZUMO"/>
</dbReference>
<keyword evidence="3" id="KW-0812">Transmembrane</keyword>
<dbReference type="Proteomes" id="UP000550707">
    <property type="component" value="Unassembled WGS sequence"/>
</dbReference>
<keyword evidence="5" id="KW-1185">Reference proteome</keyword>
<reference evidence="4 5" key="1">
    <citation type="journal article" date="2020" name="Nature">
        <title>Six reference-quality genomes reveal evolution of bat adaptations.</title>
        <authorList>
            <person name="Jebb D."/>
            <person name="Huang Z."/>
            <person name="Pippel M."/>
            <person name="Hughes G.M."/>
            <person name="Lavrichenko K."/>
            <person name="Devanna P."/>
            <person name="Winkler S."/>
            <person name="Jermiin L.S."/>
            <person name="Skirmuntt E.C."/>
            <person name="Katzourakis A."/>
            <person name="Burkitt-Gray L."/>
            <person name="Ray D.A."/>
            <person name="Sullivan K.A.M."/>
            <person name="Roscito J.G."/>
            <person name="Kirilenko B.M."/>
            <person name="Davalos L.M."/>
            <person name="Corthals A.P."/>
            <person name="Power M.L."/>
            <person name="Jones G."/>
            <person name="Ransome R.D."/>
            <person name="Dechmann D.K.N."/>
            <person name="Locatelli A.G."/>
            <person name="Puechmaille S.J."/>
            <person name="Fedrigo O."/>
            <person name="Jarvis E.D."/>
            <person name="Hiller M."/>
            <person name="Vernes S.C."/>
            <person name="Myers E.W."/>
            <person name="Teeling E.C."/>
        </authorList>
    </citation>
    <scope>NUCLEOTIDE SEQUENCE [LARGE SCALE GENOMIC DNA]</scope>
    <source>
        <strain evidence="4">MMolMol1</strain>
        <tissue evidence="4">Muscle</tissue>
    </source>
</reference>
<gene>
    <name evidence="4" type="ORF">HJG59_007013</name>
</gene>
<accession>A0A7J8EE02</accession>
<keyword evidence="3" id="KW-0472">Membrane</keyword>
<evidence type="ECO:0000256" key="1">
    <source>
        <dbReference type="ARBA" id="ARBA00009633"/>
    </source>
</evidence>
<proteinExistence type="inferred from homology"/>
<protein>
    <submittedName>
        <fullName evidence="4">IZUMO family member 3</fullName>
    </submittedName>
</protein>
<keyword evidence="3" id="KW-1133">Transmembrane helix</keyword>
<comment type="caution">
    <text evidence="4">The sequence shown here is derived from an EMBL/GenBank/DDBJ whole genome shotgun (WGS) entry which is preliminary data.</text>
</comment>
<name>A0A7J8EE02_MOLMO</name>
<dbReference type="AlphaFoldDB" id="A0A7J8EE02"/>
<dbReference type="Pfam" id="PF15005">
    <property type="entry name" value="IZUMO"/>
    <property type="match status" value="1"/>
</dbReference>
<comment type="similarity">
    <text evidence="1">Belongs to the Izumo family.</text>
</comment>
<feature type="transmembrane region" description="Helical" evidence="3">
    <location>
        <begin position="52"/>
        <end position="76"/>
    </location>
</feature>
<dbReference type="PANTHER" id="PTHR36470">
    <property type="entry name" value="IZUMO SPERM-EGG FUSION PROTEIN 3"/>
    <property type="match status" value="1"/>
</dbReference>
<evidence type="ECO:0000313" key="4">
    <source>
        <dbReference type="EMBL" id="KAF6433633.1"/>
    </source>
</evidence>
<sequence length="116" mass="13364">MPRPAPTAFLSSSVTTEGPVLDCWRCHRITAQCFQGEYCEEEDPRQPENQEITLFLILIAEFVILGSALLLLHICVTHRRKIKAARRSLETYLDMKLEKLMEITDEKEKEDSGIEK</sequence>
<dbReference type="EMBL" id="JACASF010000014">
    <property type="protein sequence ID" value="KAF6433633.1"/>
    <property type="molecule type" value="Genomic_DNA"/>
</dbReference>